<feature type="domain" description="PKD" evidence="6">
    <location>
        <begin position="1888"/>
        <end position="1949"/>
    </location>
</feature>
<dbReference type="Pfam" id="PF13585">
    <property type="entry name" value="CHU_C"/>
    <property type="match status" value="1"/>
</dbReference>
<comment type="subcellular location">
    <subcellularLocation>
        <location evidence="1">Membrane</location>
        <topology evidence="1">Multi-pass membrane protein</topology>
    </subcellularLocation>
</comment>
<dbReference type="SUPFAM" id="SSF49299">
    <property type="entry name" value="PKD domain"/>
    <property type="match status" value="9"/>
</dbReference>
<evidence type="ECO:0000313" key="9">
    <source>
        <dbReference type="Proteomes" id="UP000267268"/>
    </source>
</evidence>
<dbReference type="Gene3D" id="2.60.40.10">
    <property type="entry name" value="Immunoglobulins"/>
    <property type="match status" value="10"/>
</dbReference>
<dbReference type="RefSeq" id="WP_126620016.1">
    <property type="nucleotide sequence ID" value="NZ_CP034563.1"/>
</dbReference>
<dbReference type="InterPro" id="IPR009038">
    <property type="entry name" value="GOLD_dom"/>
</dbReference>
<keyword evidence="9" id="KW-1185">Reference proteome</keyword>
<dbReference type="Proteomes" id="UP000267268">
    <property type="component" value="Chromosome 2"/>
</dbReference>
<evidence type="ECO:0000313" key="8">
    <source>
        <dbReference type="EMBL" id="AZQ65367.1"/>
    </source>
</evidence>
<dbReference type="InterPro" id="IPR000601">
    <property type="entry name" value="PKD_dom"/>
</dbReference>
<dbReference type="CDD" id="cd00146">
    <property type="entry name" value="PKD"/>
    <property type="match status" value="2"/>
</dbReference>
<evidence type="ECO:0000256" key="4">
    <source>
        <dbReference type="ARBA" id="ARBA00022989"/>
    </source>
</evidence>
<organism evidence="8 9">
    <name type="scientific">Flammeovirga pectinis</name>
    <dbReference type="NCBI Taxonomy" id="2494373"/>
    <lineage>
        <taxon>Bacteria</taxon>
        <taxon>Pseudomonadati</taxon>
        <taxon>Bacteroidota</taxon>
        <taxon>Cytophagia</taxon>
        <taxon>Cytophagales</taxon>
        <taxon>Flammeovirgaceae</taxon>
        <taxon>Flammeovirga</taxon>
    </lineage>
</organism>
<evidence type="ECO:0000256" key="5">
    <source>
        <dbReference type="ARBA" id="ARBA00023136"/>
    </source>
</evidence>
<name>A0A3S9PB12_9BACT</name>
<keyword evidence="3" id="KW-0677">Repeat</keyword>
<dbReference type="KEGG" id="fll:EI427_24455"/>
<feature type="domain" description="PKD" evidence="6">
    <location>
        <begin position="197"/>
        <end position="280"/>
    </location>
</feature>
<reference evidence="8 9" key="1">
    <citation type="submission" date="2018-12" db="EMBL/GenBank/DDBJ databases">
        <title>Flammeovirga pectinis sp. nov., isolated from the gut of the Korean scallop, Patinopecten yessoensis.</title>
        <authorList>
            <person name="Bae J.-W."/>
            <person name="Jeong Y.-S."/>
            <person name="Kang W."/>
        </authorList>
    </citation>
    <scope>NUCLEOTIDE SEQUENCE [LARGE SCALE GENOMIC DNA]</scope>
    <source>
        <strain evidence="8 9">L12M1</strain>
    </source>
</reference>
<keyword evidence="2" id="KW-0812">Transmembrane</keyword>
<evidence type="ECO:0000256" key="3">
    <source>
        <dbReference type="ARBA" id="ARBA00022737"/>
    </source>
</evidence>
<keyword evidence="4" id="KW-1133">Transmembrane helix</keyword>
<dbReference type="PANTHER" id="PTHR46730:SF1">
    <property type="entry name" value="PLAT DOMAIN-CONTAINING PROTEIN"/>
    <property type="match status" value="1"/>
</dbReference>
<evidence type="ECO:0000256" key="2">
    <source>
        <dbReference type="ARBA" id="ARBA00022692"/>
    </source>
</evidence>
<dbReference type="SMART" id="SM00089">
    <property type="entry name" value="PKD"/>
    <property type="match status" value="9"/>
</dbReference>
<dbReference type="GO" id="GO:0005261">
    <property type="term" value="F:monoatomic cation channel activity"/>
    <property type="evidence" value="ECO:0007669"/>
    <property type="project" value="TreeGrafter"/>
</dbReference>
<sequence length="2684" mass="295269">MNKLYKLILLILLSFSSIISSYGQEIVVTSDGKTYNLTNGDVPQGCNVISGNIELRGVSGFDSLKWIYNNDVINFGNPSSFFLNTPGVNTVTARYKKNGINNELSGTFNVLGTPDDGDFTTSAIEGCEGTAITFNASADFEYQDIKFTVDGVSIADGGSYTFNRDGNYSITMEGKTKAGCDFIVQKTNYITIIESFSITATPNNNSSCTGTLTQNFTVSSPESGVNYTWDFGDGNTANGTNVTHTFTSSNREDFTVIVTGEKVGCSTTKEITIALNVASDLFDYTTPSSACATYDVTFTSNLPAAFDGETIIWDFGDGNSQTTTLPSSITHNYTSANTTVNASATFNGCTEDVSISIPDLLPNTINISSKSQYCSAPYTTNLTANNISDLPASFDYFWRTSDNQRIDNTPTANFTFPNFGTNYTIELVATKNGEECVLDNTSVRARRINATIYSSNGNQGCVTFNSDLSYDLRVFGSNIDLSDVVSTNWVITKDANPFATSTDLVYNFNTTEHGDYHFELEIETVDGCTATEDFDIEVGLEITPDFTVDNPLICNQTINTFTNTTDLAALGINRNDVVYEWQYVNGGGWTVSNDPNGNGSNFYENIQTPGTVDVSLRATYKGCTSAPVVVRQFDIEGPYAEFEFNLTDNCDPNSLEIINNSLNADKPFEWEVLVDGNTYNFTTTTTTTFNLVDEIPVTNLTTDAYYTITLTAKNAAGCEDIYDSSYIIDSNPSADITWNGTSSVGICANETKTFNPGSSIVSSDGTFEWALTRNGTELTTTEYALIGFDKYTFEPNASFIDDGTYTVSVDIIFNDGCTDSDSKGPINVYSFDITQEVQGENHFCYDGTTTDDAIYSVTTNISNLSAYTWEWTIVGNGSTIYTISGDENNLEESITYNFTDLLNDQDDNYTVTFKMISDACEKESSKTVKVTMPEIDLNDAATTYASYNFLCDEVETYIDPKLDRGKVFKPANNKTVYKWFKVDGSSETEITTFSEDRGGNNVIFKFTDLSPGVQTLRLFVTDSYGCTGTDNIEITVPDLPIGVADFTASAEELACRGSISFVDYANGEDGNSLPRFDVNADTIEIDSWTWHITRDASVDEFFTKDTGIFDYFFDAGEYTVQLTVEDKQGCTYTSEILNIKVGGVRGELAISRKAGYAPFNVDFVGTPSYVSDDVDPTLIEYIWFSGDGYSETSDENFSFTYDSVLAVDRNALPGLIFKDNNGCQYPANSFEQIQILAAPKRTVNNITRCITEGDTTLIVSDDSFIPANLDETNYSYTAITKYQWYVDNVIISSADNGDVDNATFTYGTTDTPFTIDPDDANGKTYIIKSWLEATYTDKLDASKSFVEEVAFDSDTFTVIYDPQPIAAFTSNTPVCLSDSLQLDASTSGFGSFNRGTITSYHWVIPTVKDTVTTTPILTIKFATEGTYNVSLTIESDNSCASNTISEDIIIKPLPIVDFNAPAVCLGEDIIFENLSTFEGTAITADPSIITSVAWYFDYDENNPQAANSTEVSPTFKFTDDGLHQIKLEVYTLEGCVDSVIKEIEIYELPTITPDEDQYICEGESIDLSVLGGTSFTWSTGETTRSITVTPTSDSTFYVDVLNNFGCLSKDSVIIFVIPEFEQTATFEEACEGDTITLTANIVAYENTVEVIEWSTGQTTETIQVTTSGTYNVTNTVTHLDGKVCIFTKSVDVEFHTNPGEIEKDTVYCFDNGPITLAAPANPNFSYYWEDTGETTANVQRTIAGIYTVTVTDNTYPTNCATTSSIEVIAPSSVASFISNEVCFGDTTVFDASASTVDYGGLEVEYHWELGIHKDTITTSASLNYAFPQDGNHTVALTVIPVNGCPSPTINQNVIVNELPVVNFSADDVCFNETVVFNNLTTYLGSTITASSTNITAINWDFDYDGVTPNWSSNELSPTHIYLDSGSYTVLLEIITDKGCSQQIVKSVTVYELPIPVISEDLYICEGENTDLEVSGGVAYLWESTSETTSSINVAPISDQTYVVKVINEHGCISYDSVTVFVIPKIKTEQLIYEVCAGTEVILDARIGDYENVTENYQWSTNENSPTIAVLEPGTYSVINTVEHESGKTCTFEQEYQVIHRPIPAGFTSSDTVFCFSNGNIRLDATVGNNFTYYWEDTGETTQSVERSQGGFYTVTITDTTYPTECATTTTIEVIAPTTTANFISNEVCFNETSLLDATLSTVDYDGLDVEYYWNFGSFGDTTTTTPTLNYTFPADGHHTVELTVTPVGGCSSEVFTSNVIVHQLPLVSFSTADICITDIAVFDNLSTYLNNEVKSNANQITSIKWDFDYNGSTPNWTSEEVSPRYQYTSIGTFKVLLEVTSEKGCPVQFESQITIFDTPTPILTEDLYICEGEQTTLKIDGGVAYLWENTKETTPEITVSPIEDETYIVKVINETGCISYDSVTVFVIPQIKTEQLVYEVCEGTEVLLDARVSAYDNILENYIWSTNENTSTITVSNPGIYSVINTVEHESGKICTFEQEYQVIHRPIPNGFAVTDTVICFETEFEITLDAPEGNNFVYYWEDTGETTASVIREEEGEYSVTIIDTTYPTDCEITTTVFVDDICPPRVFTPTAMTPNGDGLNEEFLIRSKYALDIKLNIYNRWGEIIFNRIYTNSDDARKEGNGWNGKHKGKIVPGGVYSVIVEFTSELDGKQHRQANHITVIN</sequence>
<keyword evidence="5" id="KW-0472">Membrane</keyword>
<dbReference type="PANTHER" id="PTHR46730">
    <property type="entry name" value="POLYCYSTIN-1"/>
    <property type="match status" value="1"/>
</dbReference>
<evidence type="ECO:0000259" key="6">
    <source>
        <dbReference type="PROSITE" id="PS50093"/>
    </source>
</evidence>
<dbReference type="EMBL" id="CP034563">
    <property type="protein sequence ID" value="AZQ65367.1"/>
    <property type="molecule type" value="Genomic_DNA"/>
</dbReference>
<protein>
    <submittedName>
        <fullName evidence="8">PKD domain-containing protein</fullName>
    </submittedName>
</protein>
<dbReference type="InterPro" id="IPR022409">
    <property type="entry name" value="PKD/Chitinase_dom"/>
</dbReference>
<dbReference type="PROSITE" id="PS50093">
    <property type="entry name" value="PKD"/>
    <property type="match status" value="4"/>
</dbReference>
<dbReference type="OrthoDB" id="9765926at2"/>
<dbReference type="InterPro" id="IPR035986">
    <property type="entry name" value="PKD_dom_sf"/>
</dbReference>
<feature type="domain" description="PKD" evidence="6">
    <location>
        <begin position="313"/>
        <end position="338"/>
    </location>
</feature>
<proteinExistence type="predicted"/>
<dbReference type="PROSITE" id="PS50866">
    <property type="entry name" value="GOLD"/>
    <property type="match status" value="1"/>
</dbReference>
<feature type="domain" description="GOLD" evidence="7">
    <location>
        <begin position="434"/>
        <end position="583"/>
    </location>
</feature>
<dbReference type="GO" id="GO:0006816">
    <property type="term" value="P:calcium ion transport"/>
    <property type="evidence" value="ECO:0007669"/>
    <property type="project" value="TreeGrafter"/>
</dbReference>
<dbReference type="InterPro" id="IPR013783">
    <property type="entry name" value="Ig-like_fold"/>
</dbReference>
<dbReference type="GO" id="GO:0005886">
    <property type="term" value="C:plasma membrane"/>
    <property type="evidence" value="ECO:0007669"/>
    <property type="project" value="TreeGrafter"/>
</dbReference>
<gene>
    <name evidence="8" type="ORF">EI427_24455</name>
</gene>
<evidence type="ECO:0000256" key="1">
    <source>
        <dbReference type="ARBA" id="ARBA00004141"/>
    </source>
</evidence>
<dbReference type="Pfam" id="PF18911">
    <property type="entry name" value="PKD_4"/>
    <property type="match status" value="2"/>
</dbReference>
<accession>A0A3S9PB12</accession>
<dbReference type="Pfam" id="PF00801">
    <property type="entry name" value="PKD"/>
    <property type="match status" value="1"/>
</dbReference>
<evidence type="ECO:0000259" key="7">
    <source>
        <dbReference type="PROSITE" id="PS50866"/>
    </source>
</evidence>
<feature type="domain" description="PKD" evidence="6">
    <location>
        <begin position="2206"/>
        <end position="2245"/>
    </location>
</feature>